<reference evidence="1 2" key="1">
    <citation type="submission" date="2023-03" db="EMBL/GenBank/DDBJ databases">
        <title>High recombination rates correlate with genetic variation in Cardiocondyla obscurior ants.</title>
        <authorList>
            <person name="Errbii M."/>
        </authorList>
    </citation>
    <scope>NUCLEOTIDE SEQUENCE [LARGE SCALE GENOMIC DNA]</scope>
    <source>
        <strain evidence="1">Alpha-2009</strain>
        <tissue evidence="1">Whole body</tissue>
    </source>
</reference>
<comment type="caution">
    <text evidence="1">The sequence shown here is derived from an EMBL/GenBank/DDBJ whole genome shotgun (WGS) entry which is preliminary data.</text>
</comment>
<accession>A0AAW2EID0</accession>
<evidence type="ECO:0000313" key="1">
    <source>
        <dbReference type="EMBL" id="KAL0102650.1"/>
    </source>
</evidence>
<keyword evidence="2" id="KW-1185">Reference proteome</keyword>
<proteinExistence type="predicted"/>
<sequence>MVGLSSSIHADVSRVFYLRIISFSAYVAQPLYTCTPARIVYHGALFRVFACKNARVISLTVSRDERSGSGSVITAAFAWATRNAMEININGATAAVGYARHRGVNFVDRYRWVLLKLDLCSITVILRPPRSRSL</sequence>
<name>A0AAW2EID0_9HYME</name>
<dbReference type="Proteomes" id="UP001430953">
    <property type="component" value="Unassembled WGS sequence"/>
</dbReference>
<organism evidence="1 2">
    <name type="scientific">Cardiocondyla obscurior</name>
    <dbReference type="NCBI Taxonomy" id="286306"/>
    <lineage>
        <taxon>Eukaryota</taxon>
        <taxon>Metazoa</taxon>
        <taxon>Ecdysozoa</taxon>
        <taxon>Arthropoda</taxon>
        <taxon>Hexapoda</taxon>
        <taxon>Insecta</taxon>
        <taxon>Pterygota</taxon>
        <taxon>Neoptera</taxon>
        <taxon>Endopterygota</taxon>
        <taxon>Hymenoptera</taxon>
        <taxon>Apocrita</taxon>
        <taxon>Aculeata</taxon>
        <taxon>Formicoidea</taxon>
        <taxon>Formicidae</taxon>
        <taxon>Myrmicinae</taxon>
        <taxon>Cardiocondyla</taxon>
    </lineage>
</organism>
<dbReference type="AlphaFoldDB" id="A0AAW2EID0"/>
<protein>
    <submittedName>
        <fullName evidence="1">Uncharacterized protein</fullName>
    </submittedName>
</protein>
<gene>
    <name evidence="1" type="ORF">PUN28_018147</name>
</gene>
<dbReference type="EMBL" id="JADYXP020000022">
    <property type="protein sequence ID" value="KAL0102650.1"/>
    <property type="molecule type" value="Genomic_DNA"/>
</dbReference>
<evidence type="ECO:0000313" key="2">
    <source>
        <dbReference type="Proteomes" id="UP001430953"/>
    </source>
</evidence>